<dbReference type="PROSITE" id="PS51084">
    <property type="entry name" value="HIT_2"/>
    <property type="match status" value="1"/>
</dbReference>
<dbReference type="Pfam" id="PF01230">
    <property type="entry name" value="HIT"/>
    <property type="match status" value="1"/>
</dbReference>
<evidence type="ECO:0000259" key="4">
    <source>
        <dbReference type="PROSITE" id="PS51084"/>
    </source>
</evidence>
<dbReference type="GO" id="GO:0003824">
    <property type="term" value="F:catalytic activity"/>
    <property type="evidence" value="ECO:0007669"/>
    <property type="project" value="InterPro"/>
</dbReference>
<evidence type="ECO:0000256" key="3">
    <source>
        <dbReference type="PROSITE-ProRule" id="PRU00464"/>
    </source>
</evidence>
<feature type="domain" description="HIT" evidence="4">
    <location>
        <begin position="5"/>
        <end position="113"/>
    </location>
</feature>
<dbReference type="CDD" id="cd01277">
    <property type="entry name" value="HINT_subgroup"/>
    <property type="match status" value="1"/>
</dbReference>
<feature type="active site" description="Tele-AMP-histidine intermediate" evidence="1">
    <location>
        <position position="100"/>
    </location>
</feature>
<dbReference type="InterPro" id="IPR011146">
    <property type="entry name" value="HIT-like"/>
</dbReference>
<dbReference type="InterPro" id="IPR036265">
    <property type="entry name" value="HIT-like_sf"/>
</dbReference>
<feature type="short sequence motif" description="Histidine triad motif" evidence="2 3">
    <location>
        <begin position="98"/>
        <end position="102"/>
    </location>
</feature>
<dbReference type="AlphaFoldDB" id="A0A2T0W280"/>
<sequence>MSNCIFCKIIEGDIPSRKVYEDDDILAILDVSQVTKGHTLVISKKHVRNILDYDDELAAAVFSKIPKIARSVRQFDPECKGLNLLMNNEEIASQSVFHGHVHLLPRYESNMDGFGLKWESHTESYSDDELDTIQKSIQTELTKEEHK</sequence>
<evidence type="ECO:0000313" key="5">
    <source>
        <dbReference type="EMBL" id="PRY79079.1"/>
    </source>
</evidence>
<dbReference type="OrthoDB" id="9784774at2"/>
<dbReference type="EMBL" id="PVTO01000024">
    <property type="protein sequence ID" value="PRY79079.1"/>
    <property type="molecule type" value="Genomic_DNA"/>
</dbReference>
<dbReference type="InterPro" id="IPR001310">
    <property type="entry name" value="Histidine_triad_HIT"/>
</dbReference>
<evidence type="ECO:0000256" key="2">
    <source>
        <dbReference type="PIRSR" id="PIRSR601310-3"/>
    </source>
</evidence>
<dbReference type="Gene3D" id="3.30.428.10">
    <property type="entry name" value="HIT-like"/>
    <property type="match status" value="1"/>
</dbReference>
<organism evidence="5 6">
    <name type="scientific">Alkalibacterium olivapovliticus</name>
    <dbReference type="NCBI Taxonomy" id="99907"/>
    <lineage>
        <taxon>Bacteria</taxon>
        <taxon>Bacillati</taxon>
        <taxon>Bacillota</taxon>
        <taxon>Bacilli</taxon>
        <taxon>Lactobacillales</taxon>
        <taxon>Carnobacteriaceae</taxon>
        <taxon>Alkalibacterium</taxon>
    </lineage>
</organism>
<keyword evidence="6" id="KW-1185">Reference proteome</keyword>
<dbReference type="PRINTS" id="PR00332">
    <property type="entry name" value="HISTRIAD"/>
</dbReference>
<dbReference type="Proteomes" id="UP000238205">
    <property type="component" value="Unassembled WGS sequence"/>
</dbReference>
<evidence type="ECO:0000256" key="1">
    <source>
        <dbReference type="PIRSR" id="PIRSR601310-1"/>
    </source>
</evidence>
<protein>
    <submittedName>
        <fullName evidence="5">Histidine triad (HIT) family protein</fullName>
    </submittedName>
</protein>
<dbReference type="FunFam" id="3.30.428.10:FF:000014">
    <property type="entry name" value="Putative histidine triad (HIT) protein"/>
    <property type="match status" value="1"/>
</dbReference>
<dbReference type="PANTHER" id="PTHR46648:SF1">
    <property type="entry name" value="ADENOSINE 5'-MONOPHOSPHORAMIDASE HNT1"/>
    <property type="match status" value="1"/>
</dbReference>
<accession>A0A2T0W280</accession>
<dbReference type="RefSeq" id="WP_106195252.1">
    <property type="nucleotide sequence ID" value="NZ_PVTO01000024.1"/>
</dbReference>
<dbReference type="PANTHER" id="PTHR46648">
    <property type="entry name" value="HIT FAMILY PROTEIN 1"/>
    <property type="match status" value="1"/>
</dbReference>
<gene>
    <name evidence="5" type="ORF">CLV38_1248</name>
</gene>
<dbReference type="SUPFAM" id="SSF54197">
    <property type="entry name" value="HIT-like"/>
    <property type="match status" value="1"/>
</dbReference>
<name>A0A2T0W280_9LACT</name>
<proteinExistence type="predicted"/>
<comment type="caution">
    <text evidence="5">The sequence shown here is derived from an EMBL/GenBank/DDBJ whole genome shotgun (WGS) entry which is preliminary data.</text>
</comment>
<evidence type="ECO:0000313" key="6">
    <source>
        <dbReference type="Proteomes" id="UP000238205"/>
    </source>
</evidence>
<dbReference type="InterPro" id="IPR039384">
    <property type="entry name" value="HINT"/>
</dbReference>
<dbReference type="GO" id="GO:0009117">
    <property type="term" value="P:nucleotide metabolic process"/>
    <property type="evidence" value="ECO:0007669"/>
    <property type="project" value="TreeGrafter"/>
</dbReference>
<reference evidence="5 6" key="1">
    <citation type="submission" date="2018-03" db="EMBL/GenBank/DDBJ databases">
        <title>Genomic Encyclopedia of Archaeal and Bacterial Type Strains, Phase II (KMG-II): from individual species to whole genera.</title>
        <authorList>
            <person name="Goeker M."/>
        </authorList>
    </citation>
    <scope>NUCLEOTIDE SEQUENCE [LARGE SCALE GENOMIC DNA]</scope>
    <source>
        <strain evidence="5 6">DSM 13175</strain>
    </source>
</reference>